<keyword evidence="2" id="KW-1185">Reference proteome</keyword>
<dbReference type="EMBL" id="JABACJ020000011">
    <property type="protein sequence ID" value="MBU3876603.1"/>
    <property type="molecule type" value="Genomic_DNA"/>
</dbReference>
<organism evidence="1 2">
    <name type="scientific">Faecalicatena faecalis</name>
    <dbReference type="NCBI Taxonomy" id="2726362"/>
    <lineage>
        <taxon>Bacteria</taxon>
        <taxon>Bacillati</taxon>
        <taxon>Bacillota</taxon>
        <taxon>Clostridia</taxon>
        <taxon>Lachnospirales</taxon>
        <taxon>Lachnospiraceae</taxon>
        <taxon>Faecalicatena</taxon>
    </lineage>
</organism>
<dbReference type="Proteomes" id="UP000723714">
    <property type="component" value="Unassembled WGS sequence"/>
</dbReference>
<reference evidence="1 2" key="1">
    <citation type="submission" date="2021-06" db="EMBL/GenBank/DDBJ databases">
        <title>Faecalicatena sp. nov. isolated from porcine feces.</title>
        <authorList>
            <person name="Oh B.S."/>
            <person name="Lee J.H."/>
        </authorList>
    </citation>
    <scope>NUCLEOTIDE SEQUENCE [LARGE SCALE GENOMIC DNA]</scope>
    <source>
        <strain evidence="1 2">AGMB00832</strain>
    </source>
</reference>
<proteinExistence type="predicted"/>
<gene>
    <name evidence="1" type="ORF">HGO97_012395</name>
</gene>
<evidence type="ECO:0000313" key="2">
    <source>
        <dbReference type="Proteomes" id="UP000723714"/>
    </source>
</evidence>
<evidence type="ECO:0000313" key="1">
    <source>
        <dbReference type="EMBL" id="MBU3876603.1"/>
    </source>
</evidence>
<comment type="caution">
    <text evidence="1">The sequence shown here is derived from an EMBL/GenBank/DDBJ whole genome shotgun (WGS) entry which is preliminary data.</text>
</comment>
<sequence>MEEMIEKGFILSFDELRILLHSLGVRTVEGVYMPEKEFTDSEVIKALHHLAKSGLILSAGERFLIREDLREVLEAVSRPEASFIWRNESEGGQEYYCYVVPGRVAVSERYWKKSDTIKLRLFTVEEFEAWKEQAEDDNGGDRNPYDGEIV</sequence>
<evidence type="ECO:0008006" key="3">
    <source>
        <dbReference type="Google" id="ProtNLM"/>
    </source>
</evidence>
<dbReference type="RefSeq" id="WP_216242089.1">
    <property type="nucleotide sequence ID" value="NZ_JABACJ020000011.1"/>
</dbReference>
<name>A0ABS6D4V0_9FIRM</name>
<protein>
    <recommendedName>
        <fullName evidence="3">SUKH-3 immunity protein of toxin-antitoxin system</fullName>
    </recommendedName>
</protein>
<accession>A0ABS6D4V0</accession>